<name>G7E1Z4_MIXOS</name>
<reference evidence="1 2" key="1">
    <citation type="journal article" date="2011" name="J. Gen. Appl. Microbiol.">
        <title>Draft genome sequencing of the enigmatic basidiomycete Mixia osmundae.</title>
        <authorList>
            <person name="Nishida H."/>
            <person name="Nagatsuka Y."/>
            <person name="Sugiyama J."/>
        </authorList>
    </citation>
    <scope>NUCLEOTIDE SEQUENCE [LARGE SCALE GENOMIC DNA]</scope>
    <source>
        <strain evidence="2">CBS 9802 / IAM 14324 / JCM 22182 / KY 12970</strain>
    </source>
</reference>
<evidence type="ECO:0000313" key="2">
    <source>
        <dbReference type="Proteomes" id="UP000009131"/>
    </source>
</evidence>
<organism evidence="1 2">
    <name type="scientific">Mixia osmundae (strain CBS 9802 / IAM 14324 / JCM 22182 / KY 12970)</name>
    <dbReference type="NCBI Taxonomy" id="764103"/>
    <lineage>
        <taxon>Eukaryota</taxon>
        <taxon>Fungi</taxon>
        <taxon>Dikarya</taxon>
        <taxon>Basidiomycota</taxon>
        <taxon>Pucciniomycotina</taxon>
        <taxon>Mixiomycetes</taxon>
        <taxon>Mixiales</taxon>
        <taxon>Mixiaceae</taxon>
        <taxon>Mixia</taxon>
    </lineage>
</organism>
<evidence type="ECO:0000313" key="1">
    <source>
        <dbReference type="EMBL" id="GAA96831.1"/>
    </source>
</evidence>
<dbReference type="HOGENOM" id="CLU_869011_0_0_1"/>
<comment type="caution">
    <text evidence="1">The sequence shown here is derived from an EMBL/GenBank/DDBJ whole genome shotgun (WGS) entry which is preliminary data.</text>
</comment>
<sequence length="323" mass="35761">MVYKSGSRKTARLEAWLKLMLRTTGIMSKHTSSDSRWSAEIVEQNFRGAVTTSERTERGVVLDVKAELDLSGKNDKVAKAWARCCVPVLRTKIFLDGILDNATELGLPDFSLECDADRPACRLDSIGRPPPKTQCDLEHTLDTRTPAGPSYRYLLEVSLVAQCPKVINPSDRMPVNLISPEEGRVVSAYIRMEPPITLYDGWHATQPVTGATVMLVEPSGISNLQGASLILEFPVDVYLSAEMNAIWNNCCRAYIEARIFLTYTGDVTVHSFTIRLDCGILAAPPRECTANDLRRIGKPMEHSYCQGDLQVTATPKPFPSNTL</sequence>
<protein>
    <submittedName>
        <fullName evidence="1">Uncharacterized protein</fullName>
    </submittedName>
</protein>
<dbReference type="Proteomes" id="UP000009131">
    <property type="component" value="Unassembled WGS sequence"/>
</dbReference>
<dbReference type="InParanoid" id="G7E1Z4"/>
<dbReference type="AlphaFoldDB" id="G7E1Z4"/>
<gene>
    <name evidence="1" type="primary">Mo03504</name>
    <name evidence="1" type="ORF">E5Q_03504</name>
</gene>
<proteinExistence type="predicted"/>
<keyword evidence="2" id="KW-1185">Reference proteome</keyword>
<dbReference type="EMBL" id="BABT02000108">
    <property type="protein sequence ID" value="GAA96831.1"/>
    <property type="molecule type" value="Genomic_DNA"/>
</dbReference>
<reference evidence="1 2" key="2">
    <citation type="journal article" date="2012" name="Open Biol.">
        <title>Characteristics of nucleosomes and linker DNA regions on the genome of the basidiomycete Mixia osmundae revealed by mono- and dinucleosome mapping.</title>
        <authorList>
            <person name="Nishida H."/>
            <person name="Kondo S."/>
            <person name="Matsumoto T."/>
            <person name="Suzuki Y."/>
            <person name="Yoshikawa H."/>
            <person name="Taylor T.D."/>
            <person name="Sugiyama J."/>
        </authorList>
    </citation>
    <scope>NUCLEOTIDE SEQUENCE [LARGE SCALE GENOMIC DNA]</scope>
    <source>
        <strain evidence="2">CBS 9802 / IAM 14324 / JCM 22182 / KY 12970</strain>
    </source>
</reference>
<accession>G7E1Z4</accession>